<dbReference type="InterPro" id="IPR000639">
    <property type="entry name" value="Epox_hydrolase-like"/>
</dbReference>
<dbReference type="AlphaFoldDB" id="A0A6J6A2A4"/>
<dbReference type="EMBL" id="CAESAN010000186">
    <property type="protein sequence ID" value="CAB4347240.1"/>
    <property type="molecule type" value="Genomic_DNA"/>
</dbReference>
<dbReference type="PANTHER" id="PTHR43329">
    <property type="entry name" value="EPOXIDE HYDROLASE"/>
    <property type="match status" value="1"/>
</dbReference>
<accession>A0A6J6A2A4</accession>
<keyword evidence="1" id="KW-0378">Hydrolase</keyword>
<dbReference type="GO" id="GO:0016787">
    <property type="term" value="F:hydrolase activity"/>
    <property type="evidence" value="ECO:0007669"/>
    <property type="project" value="UniProtKB-KW"/>
</dbReference>
<name>A0A6J6A2A4_9ZZZZ</name>
<protein>
    <submittedName>
        <fullName evidence="3">Unannotated protein</fullName>
    </submittedName>
</protein>
<dbReference type="PRINTS" id="PR00412">
    <property type="entry name" value="EPOXHYDRLASE"/>
</dbReference>
<organism evidence="3">
    <name type="scientific">freshwater metagenome</name>
    <dbReference type="NCBI Taxonomy" id="449393"/>
    <lineage>
        <taxon>unclassified sequences</taxon>
        <taxon>metagenomes</taxon>
        <taxon>ecological metagenomes</taxon>
    </lineage>
</organism>
<dbReference type="SUPFAM" id="SSF53474">
    <property type="entry name" value="alpha/beta-Hydrolases"/>
    <property type="match status" value="1"/>
</dbReference>
<dbReference type="InterPro" id="IPR000073">
    <property type="entry name" value="AB_hydrolase_1"/>
</dbReference>
<sequence length="304" mass="33611">MITVSHEQVDVGEVELHVAQCGEGDPVLLLHGFPELWYSWRHQIEAIAASGRRAIAPDLRGFGASSAPEEIEAYDVKHLTGDLAGLLDALELEQAVVVGHDWGADLAWKFALRYPDRVSAVVGISVPYVPRAPAAPVSLMREHIGEDFYIVWIQQPGVADAALEADVRRTLATREVWNADWAARHDDPPTPPWMSDADLQVYVDEFSRTGFSGGLNWYRNLDRNWEQMADCDGRTIDQPSLFITGSRDPVRAFMPHEVMTGSVTDLRDVLVIDGAGHWVQQERPAEVNAALLAFLDALPAEDGL</sequence>
<proteinExistence type="predicted"/>
<dbReference type="Pfam" id="PF00561">
    <property type="entry name" value="Abhydrolase_1"/>
    <property type="match status" value="1"/>
</dbReference>
<gene>
    <name evidence="3" type="ORF">UFOPK3547_01623</name>
</gene>
<dbReference type="Gene3D" id="3.40.50.1820">
    <property type="entry name" value="alpha/beta hydrolase"/>
    <property type="match status" value="1"/>
</dbReference>
<evidence type="ECO:0000259" key="2">
    <source>
        <dbReference type="Pfam" id="PF00561"/>
    </source>
</evidence>
<dbReference type="InterPro" id="IPR029058">
    <property type="entry name" value="AB_hydrolase_fold"/>
</dbReference>
<dbReference type="PRINTS" id="PR00111">
    <property type="entry name" value="ABHYDROLASE"/>
</dbReference>
<evidence type="ECO:0000256" key="1">
    <source>
        <dbReference type="ARBA" id="ARBA00022801"/>
    </source>
</evidence>
<feature type="domain" description="AB hydrolase-1" evidence="2">
    <location>
        <begin position="26"/>
        <end position="284"/>
    </location>
</feature>
<evidence type="ECO:0000313" key="3">
    <source>
        <dbReference type="EMBL" id="CAB4347240.1"/>
    </source>
</evidence>
<reference evidence="3" key="1">
    <citation type="submission" date="2020-05" db="EMBL/GenBank/DDBJ databases">
        <authorList>
            <person name="Chiriac C."/>
            <person name="Salcher M."/>
            <person name="Ghai R."/>
            <person name="Kavagutti S V."/>
        </authorList>
    </citation>
    <scope>NUCLEOTIDE SEQUENCE</scope>
</reference>